<gene>
    <name evidence="3" type="ORF">Moror_5796</name>
</gene>
<dbReference type="EMBL" id="AWSO01000816">
    <property type="protein sequence ID" value="ESK87260.1"/>
    <property type="molecule type" value="Genomic_DNA"/>
</dbReference>
<organism evidence="3 4">
    <name type="scientific">Moniliophthora roreri (strain MCA 2997)</name>
    <name type="common">Cocoa frosty pod rot fungus</name>
    <name type="synonym">Crinipellis roreri</name>
    <dbReference type="NCBI Taxonomy" id="1381753"/>
    <lineage>
        <taxon>Eukaryota</taxon>
        <taxon>Fungi</taxon>
        <taxon>Dikarya</taxon>
        <taxon>Basidiomycota</taxon>
        <taxon>Agaricomycotina</taxon>
        <taxon>Agaricomycetes</taxon>
        <taxon>Agaricomycetidae</taxon>
        <taxon>Agaricales</taxon>
        <taxon>Marasmiineae</taxon>
        <taxon>Marasmiaceae</taxon>
        <taxon>Moniliophthora</taxon>
    </lineage>
</organism>
<proteinExistence type="predicted"/>
<keyword evidence="4" id="KW-1185">Reference proteome</keyword>
<evidence type="ECO:0000313" key="4">
    <source>
        <dbReference type="Proteomes" id="UP000017559"/>
    </source>
</evidence>
<dbReference type="KEGG" id="mrr:Moror_5796"/>
<dbReference type="HOGENOM" id="CLU_055168_0_0_1"/>
<evidence type="ECO:0000313" key="3">
    <source>
        <dbReference type="EMBL" id="ESK87260.1"/>
    </source>
</evidence>
<feature type="compositionally biased region" description="Polar residues" evidence="2">
    <location>
        <begin position="125"/>
        <end position="140"/>
    </location>
</feature>
<comment type="caution">
    <text evidence="3">The sequence shown here is derived from an EMBL/GenBank/DDBJ whole genome shotgun (WGS) entry which is preliminary data.</text>
</comment>
<evidence type="ECO:0000256" key="1">
    <source>
        <dbReference type="SAM" id="Coils"/>
    </source>
</evidence>
<feature type="coiled-coil region" evidence="1">
    <location>
        <begin position="279"/>
        <end position="306"/>
    </location>
</feature>
<feature type="compositionally biased region" description="Acidic residues" evidence="2">
    <location>
        <begin position="52"/>
        <end position="64"/>
    </location>
</feature>
<accession>V2X486</accession>
<feature type="compositionally biased region" description="Low complexity" evidence="2">
    <location>
        <begin position="107"/>
        <end position="119"/>
    </location>
</feature>
<feature type="compositionally biased region" description="Polar residues" evidence="2">
    <location>
        <begin position="87"/>
        <end position="100"/>
    </location>
</feature>
<protein>
    <submittedName>
        <fullName evidence="3">Dna binding protein ncp1</fullName>
    </submittedName>
</protein>
<evidence type="ECO:0000256" key="2">
    <source>
        <dbReference type="SAM" id="MobiDB-lite"/>
    </source>
</evidence>
<name>V2X486_MONRO</name>
<dbReference type="OrthoDB" id="3267800at2759"/>
<dbReference type="AlphaFoldDB" id="V2X486"/>
<dbReference type="Proteomes" id="UP000017559">
    <property type="component" value="Unassembled WGS sequence"/>
</dbReference>
<reference evidence="3 4" key="1">
    <citation type="journal article" date="2014" name="BMC Genomics">
        <title>Genome and secretome analysis of the hemibiotrophic fungal pathogen, Moniliophthora roreri, which causes frosty pod rot disease of cacao: mechanisms of the biotrophic and necrotrophic phases.</title>
        <authorList>
            <person name="Meinhardt L.W."/>
            <person name="Costa G.G.L."/>
            <person name="Thomazella D.P.T."/>
            <person name="Teixeira P.J.P.L."/>
            <person name="Carazzolle M.F."/>
            <person name="Schuster S.C."/>
            <person name="Carlson J.E."/>
            <person name="Guiltinan M.J."/>
            <person name="Mieczkowski P."/>
            <person name="Farmer A."/>
            <person name="Ramaraj T."/>
            <person name="Crozier J."/>
            <person name="Davis R.E."/>
            <person name="Shao J."/>
            <person name="Melnick R.L."/>
            <person name="Pereira G.A.G."/>
            <person name="Bailey B.A."/>
        </authorList>
    </citation>
    <scope>NUCLEOTIDE SEQUENCE [LARGE SCALE GENOMIC DNA]</scope>
    <source>
        <strain evidence="3 4">MCA 2997</strain>
    </source>
</reference>
<keyword evidence="1" id="KW-0175">Coiled coil</keyword>
<feature type="region of interest" description="Disordered" evidence="2">
    <location>
        <begin position="1"/>
        <end position="166"/>
    </location>
</feature>
<sequence>MQDPGQPIAKPDGLEPVADLTREPTVAGGIATPFLDGTNGKKTMVNGGDTAENVEDAAVTEEEEKYTAHPNGSEGWLPATDVPPEPETTNGNKPVRSSSVLKKKRPGSVSSRTSASGVSLHRNKSTSASVKSVSRRSLFTNVDGEPVDGSTFINGAGTTGPGASAIPDESLKERVATADGALTPKQKSKIAKQEVKDGKRLSKIIKQEGKVEKQALSVAINELAELQKIQKAAVKREAKCHTAHTKAVTAFQKVEAAYLAARTKYETAQALMVAEQETLDIARNAAIEATAKMQEKSQEVDSLRQTYGVDERERAVKISELTTSKSKTRWK</sequence>